<reference evidence="1 2" key="1">
    <citation type="submission" date="2019-07" db="EMBL/GenBank/DDBJ databases">
        <title>Sphingomonas alkalisoli sp. nov., isolated from rhizosphere soil of Suaedae salsa.</title>
        <authorList>
            <person name="Zhang H."/>
            <person name="Xu L."/>
            <person name="Zhang J.-X."/>
            <person name="Sun J.-Q."/>
        </authorList>
    </citation>
    <scope>NUCLEOTIDE SEQUENCE [LARGE SCALE GENOMIC DNA]</scope>
    <source>
        <strain evidence="1 2">XS-10</strain>
    </source>
</reference>
<dbReference type="AlphaFoldDB" id="A0A518RFN9"/>
<dbReference type="Gene3D" id="3.40.1760.10">
    <property type="entry name" value="YfbM-like super family"/>
    <property type="match status" value="1"/>
</dbReference>
<dbReference type="InterPro" id="IPR015068">
    <property type="entry name" value="DUF1877"/>
</dbReference>
<dbReference type="Pfam" id="PF08974">
    <property type="entry name" value="DUF1877"/>
    <property type="match status" value="1"/>
</dbReference>
<accession>A0A518RFN9</accession>
<dbReference type="OrthoDB" id="5354816at2"/>
<keyword evidence="2" id="KW-1185">Reference proteome</keyword>
<dbReference type="SUPFAM" id="SSF111069">
    <property type="entry name" value="Hypothetical protein yfbM"/>
    <property type="match status" value="1"/>
</dbReference>
<name>A0A518RFN9_9SPHN</name>
<proteinExistence type="predicted"/>
<evidence type="ECO:0000313" key="2">
    <source>
        <dbReference type="Proteomes" id="UP000318055"/>
    </source>
</evidence>
<dbReference type="KEGG" id="ssua:FPZ54_09700"/>
<dbReference type="EMBL" id="CP042239">
    <property type="protein sequence ID" value="QDX26268.1"/>
    <property type="molecule type" value="Genomic_DNA"/>
</dbReference>
<dbReference type="RefSeq" id="WP_145846748.1">
    <property type="nucleotide sequence ID" value="NZ_CP042239.1"/>
</dbReference>
<gene>
    <name evidence="1" type="ORF">FPZ54_09700</name>
</gene>
<dbReference type="Proteomes" id="UP000318055">
    <property type="component" value="Chromosome"/>
</dbReference>
<dbReference type="InterPro" id="IPR035944">
    <property type="entry name" value="YfbM-like_sf"/>
</dbReference>
<organism evidence="1 2">
    <name type="scientific">Sphingomonas suaedae</name>
    <dbReference type="NCBI Taxonomy" id="2599297"/>
    <lineage>
        <taxon>Bacteria</taxon>
        <taxon>Pseudomonadati</taxon>
        <taxon>Pseudomonadota</taxon>
        <taxon>Alphaproteobacteria</taxon>
        <taxon>Sphingomonadales</taxon>
        <taxon>Sphingomonadaceae</taxon>
        <taxon>Sphingomonas</taxon>
    </lineage>
</organism>
<evidence type="ECO:0000313" key="1">
    <source>
        <dbReference type="EMBL" id="QDX26268.1"/>
    </source>
</evidence>
<sequence>MSMVVYLRRATADEVAHLAANPDAVHEMVFSESADGRLVDFDKAWHALHFMLTGDAGKTGHPLSVLVATDEELIGTDENGFGGYWQFDPARVSAFADALAAVSDDELAQRYDPATMVREYVYLADVFEEEGEEALPYVMQGVPALRRFADEAVRDNNYVIGILS</sequence>
<protein>
    <submittedName>
        <fullName evidence="1">DUF1877 family protein</fullName>
    </submittedName>
</protein>